<evidence type="ECO:0000259" key="2">
    <source>
        <dbReference type="Pfam" id="PF13476"/>
    </source>
</evidence>
<gene>
    <name evidence="3" type="ORF">GmarT_57960</name>
</gene>
<dbReference type="InterPro" id="IPR027417">
    <property type="entry name" value="P-loop_NTPase"/>
</dbReference>
<sequence length="1277" mass="143041">MSLNLQSQNVINKLLDGSNITSGKVSLGPLSPSEKLILRIIIEDKDAISNKTGESLASDVRSSYLIAKEAVEKSDENRIKDELQPLAEVDLEIPAKRSYLLADLTCKSFRGIAPAGEKVHFSFDTKSNLIYGPNGSGKTSLLGAVIWVLTGSAISDANDTSETAPVHAISNSGSKGSKITDWPVVATLPEGNITKTTEQECFAQVKLISQDRQHELHLRRSISNGLEHSSDETDWKNCSNLEQFGIHSLDLQLSLLAPTVFGRFSVEDAPDTKSLLSLMLGYDDLIILGDLASKIARNRTSLVTKETNSIDKEWSELTEKLQAISEKPLVSENILEIIKPLRIKSEATLDQIDTVGKQLSNLVKDSQSYLANLLGLSHEEESENKIDYAEILTGAINLLEQNVWTIFPGLGALRIDELFPSSDDCSSLESFQAICKQFNEFLHPVIERIINRWKWWQSEVRPASNATLLLIAAGYYDPNSEICPVCEQSISSSPVKDELERLKSHDAELKKEIKSFFRELCDELDAIIPTSVSNLAKSSPVERLNNDWQKLAESSLPSAFSPLVQKFNPHIEGMASQLQIEKNEPIQILPDGVEPEFAEYASAFIQKIEDIRTSIAYLDWSSINLEGTKTSIQSLITSSSEEHTESLLNNISVGKKTAREIKPLKDILNILRCAYKKRVEISEKENALKLLEELKSPLDTLKNIKKFAENEVEITFGEIQSKTIDIWKIMYPESSSGLTPAKLTVGKGHAKSVTAFLTKNEAYEVPGQFFGNAGLQRSVALAFYFALLDNHPKGIGFSIMDDPILSLDDSHRERWSRDILKPKMKLFQFIIATHQKHYLNSCRSDFVDGNVYQLNDRSWPRQISRRPGERLKRAIEEMENSPDNVPNQLRMYCEELLRTIETYAPNSFYRQNSFSNSVDSYKSISNSGHLASKWNKSIIQRLQDTRVTNVLNPGSHHETQPNVTNEMIRDCLDQLIECDKEFKEELKRLEKEYEHRRKKAVINTSLSNFAGLPETSFWSQPIRIKCYGQAAAKGEHWEVDFSENPIDMFIPIGSAVLVSSNSLDPVARLGQWVLLAEEDISCDDGDLVAATTTTGDRLLRRIWSNGDIWSLQSINSVDPTVNIQELKTESTPRKIIGVLYEPNTKPKSPQNDRLSEWQPHGIFKGDWFKKLASVSVSGNSLDPIARAGQKVLIEKDHVASFSEIRNGDLAVIDTSVNGVGRVIKRVFHQASQCILISPNPIDPHPPLILNKYELFEAKFWPVCGVLFESNDELVSLS</sequence>
<feature type="coiled-coil region" evidence="1">
    <location>
        <begin position="972"/>
        <end position="1003"/>
    </location>
</feature>
<dbReference type="EMBL" id="CP042910">
    <property type="protein sequence ID" value="QEG19887.1"/>
    <property type="molecule type" value="Genomic_DNA"/>
</dbReference>
<dbReference type="PANTHER" id="PTHR32182:SF0">
    <property type="entry name" value="DNA REPLICATION AND REPAIR PROTEIN RECF"/>
    <property type="match status" value="1"/>
</dbReference>
<organism evidence="3 4">
    <name type="scientific">Gimesia maris</name>
    <dbReference type="NCBI Taxonomy" id="122"/>
    <lineage>
        <taxon>Bacteria</taxon>
        <taxon>Pseudomonadati</taxon>
        <taxon>Planctomycetota</taxon>
        <taxon>Planctomycetia</taxon>
        <taxon>Planctomycetales</taxon>
        <taxon>Planctomycetaceae</taxon>
        <taxon>Gimesia</taxon>
    </lineage>
</organism>
<proteinExistence type="predicted"/>
<accession>A0ABX5YW61</accession>
<dbReference type="InterPro" id="IPR038729">
    <property type="entry name" value="Rad50/SbcC_AAA"/>
</dbReference>
<feature type="domain" description="Rad50/SbcC-type AAA" evidence="2">
    <location>
        <begin position="104"/>
        <end position="338"/>
    </location>
</feature>
<reference evidence="3 4" key="1">
    <citation type="submission" date="2019-08" db="EMBL/GenBank/DDBJ databases">
        <title>Deep-cultivation of Planctomycetes and their phenomic and genomic characterization uncovers novel biology.</title>
        <authorList>
            <person name="Wiegand S."/>
            <person name="Jogler M."/>
            <person name="Boedeker C."/>
            <person name="Pinto D."/>
            <person name="Vollmers J."/>
            <person name="Rivas-Marin E."/>
            <person name="Kohn T."/>
            <person name="Peeters S.H."/>
            <person name="Heuer A."/>
            <person name="Rast P."/>
            <person name="Oberbeckmann S."/>
            <person name="Bunk B."/>
            <person name="Jeske O."/>
            <person name="Meyerdierks A."/>
            <person name="Storesund J.E."/>
            <person name="Kallscheuer N."/>
            <person name="Luecker S."/>
            <person name="Lage O.M."/>
            <person name="Pohl T."/>
            <person name="Merkel B.J."/>
            <person name="Hornburger P."/>
            <person name="Mueller R.-W."/>
            <person name="Bruemmer F."/>
            <person name="Labrenz M."/>
            <person name="Spormann A.M."/>
            <person name="Op den Camp H."/>
            <person name="Overmann J."/>
            <person name="Amann R."/>
            <person name="Jetten M.S.M."/>
            <person name="Mascher T."/>
            <person name="Medema M.H."/>
            <person name="Devos D.P."/>
            <person name="Kaster A.-K."/>
            <person name="Ovreas L."/>
            <person name="Rohde M."/>
            <person name="Galperin M.Y."/>
            <person name="Jogler C."/>
        </authorList>
    </citation>
    <scope>NUCLEOTIDE SEQUENCE [LARGE SCALE GENOMIC DNA]</scope>
    <source>
        <strain evidence="3 4">DSM 8797</strain>
    </source>
</reference>
<dbReference type="Gene3D" id="3.40.50.300">
    <property type="entry name" value="P-loop containing nucleotide triphosphate hydrolases"/>
    <property type="match status" value="2"/>
</dbReference>
<dbReference type="Pfam" id="PF13476">
    <property type="entry name" value="AAA_23"/>
    <property type="match status" value="1"/>
</dbReference>
<protein>
    <submittedName>
        <fullName evidence="3">Recombination protein F</fullName>
    </submittedName>
</protein>
<evidence type="ECO:0000313" key="4">
    <source>
        <dbReference type="Proteomes" id="UP000322887"/>
    </source>
</evidence>
<dbReference type="SUPFAM" id="SSF51306">
    <property type="entry name" value="LexA/Signal peptidase"/>
    <property type="match status" value="1"/>
</dbReference>
<dbReference type="InterPro" id="IPR036286">
    <property type="entry name" value="LexA/Signal_pep-like_sf"/>
</dbReference>
<name>A0ABX5YW61_9PLAN</name>
<evidence type="ECO:0000313" key="3">
    <source>
        <dbReference type="EMBL" id="QEG19887.1"/>
    </source>
</evidence>
<dbReference type="RefSeq" id="WP_002645394.1">
    <property type="nucleotide sequence ID" value="NZ_CP042910.1"/>
</dbReference>
<dbReference type="Gene3D" id="2.10.109.10">
    <property type="entry name" value="Umud Fragment, subunit A"/>
    <property type="match status" value="1"/>
</dbReference>
<dbReference type="Proteomes" id="UP000322887">
    <property type="component" value="Chromosome"/>
</dbReference>
<evidence type="ECO:0000256" key="1">
    <source>
        <dbReference type="SAM" id="Coils"/>
    </source>
</evidence>
<keyword evidence="4" id="KW-1185">Reference proteome</keyword>
<keyword evidence="1" id="KW-0175">Coiled coil</keyword>
<dbReference type="SUPFAM" id="SSF52540">
    <property type="entry name" value="P-loop containing nucleoside triphosphate hydrolases"/>
    <property type="match status" value="1"/>
</dbReference>
<dbReference type="GeneID" id="98650215"/>
<dbReference type="PANTHER" id="PTHR32182">
    <property type="entry name" value="DNA REPLICATION AND REPAIR PROTEIN RECF"/>
    <property type="match status" value="1"/>
</dbReference>